<evidence type="ECO:0000313" key="3">
    <source>
        <dbReference type="Proteomes" id="UP001153269"/>
    </source>
</evidence>
<feature type="compositionally biased region" description="Basic and acidic residues" evidence="1">
    <location>
        <begin position="157"/>
        <end position="176"/>
    </location>
</feature>
<feature type="region of interest" description="Disordered" evidence="1">
    <location>
        <begin position="143"/>
        <end position="176"/>
    </location>
</feature>
<keyword evidence="3" id="KW-1185">Reference proteome</keyword>
<evidence type="ECO:0000256" key="1">
    <source>
        <dbReference type="SAM" id="MobiDB-lite"/>
    </source>
</evidence>
<name>A0A9N7YE00_PLEPL</name>
<evidence type="ECO:0000313" key="2">
    <source>
        <dbReference type="EMBL" id="CAB1422238.1"/>
    </source>
</evidence>
<organism evidence="2 3">
    <name type="scientific">Pleuronectes platessa</name>
    <name type="common">European plaice</name>
    <dbReference type="NCBI Taxonomy" id="8262"/>
    <lineage>
        <taxon>Eukaryota</taxon>
        <taxon>Metazoa</taxon>
        <taxon>Chordata</taxon>
        <taxon>Craniata</taxon>
        <taxon>Vertebrata</taxon>
        <taxon>Euteleostomi</taxon>
        <taxon>Actinopterygii</taxon>
        <taxon>Neopterygii</taxon>
        <taxon>Teleostei</taxon>
        <taxon>Neoteleostei</taxon>
        <taxon>Acanthomorphata</taxon>
        <taxon>Carangaria</taxon>
        <taxon>Pleuronectiformes</taxon>
        <taxon>Pleuronectoidei</taxon>
        <taxon>Pleuronectidae</taxon>
        <taxon>Pleuronectes</taxon>
    </lineage>
</organism>
<protein>
    <submittedName>
        <fullName evidence="2">Uncharacterized protein</fullName>
    </submittedName>
</protein>
<dbReference type="AlphaFoldDB" id="A0A9N7YE00"/>
<reference evidence="2" key="1">
    <citation type="submission" date="2020-03" db="EMBL/GenBank/DDBJ databases">
        <authorList>
            <person name="Weist P."/>
        </authorList>
    </citation>
    <scope>NUCLEOTIDE SEQUENCE</scope>
</reference>
<dbReference type="EMBL" id="CADEAL010000569">
    <property type="protein sequence ID" value="CAB1422238.1"/>
    <property type="molecule type" value="Genomic_DNA"/>
</dbReference>
<dbReference type="Proteomes" id="UP001153269">
    <property type="component" value="Unassembled WGS sequence"/>
</dbReference>
<feature type="region of interest" description="Disordered" evidence="1">
    <location>
        <begin position="46"/>
        <end position="78"/>
    </location>
</feature>
<sequence>MRERQQMASRPFASVAVVLEVGGDQEELLQRELVFHSVFCGSDAQATKLDPQLHPPALKGPPAAPPQPPRSPPERLRGAQRQMFQEFVNERIHLLSQSELKVGLGSARLGSPASRSLRGLPPADLRLSLVSISFLKERQRIEKLRESSSACSTTPCSDRKQGAGNRKQEAGNRKQEAGIWDREAAIFANRGRASTNRDTASSLEEKHLRLRQLGKRNRRSTGDALQPTLYNLLSSATALSL</sequence>
<feature type="compositionally biased region" description="Pro residues" evidence="1">
    <location>
        <begin position="58"/>
        <end position="71"/>
    </location>
</feature>
<proteinExistence type="predicted"/>
<accession>A0A9N7YE00</accession>
<comment type="caution">
    <text evidence="2">The sequence shown here is derived from an EMBL/GenBank/DDBJ whole genome shotgun (WGS) entry which is preliminary data.</text>
</comment>
<gene>
    <name evidence="2" type="ORF">PLEPLA_LOCUS10127</name>
</gene>
<feature type="compositionally biased region" description="Polar residues" evidence="1">
    <location>
        <begin position="147"/>
        <end position="156"/>
    </location>
</feature>